<evidence type="ECO:0000259" key="3">
    <source>
        <dbReference type="Pfam" id="PF25794"/>
    </source>
</evidence>
<gene>
    <name evidence="4" type="ORF">BN9_068630</name>
</gene>
<evidence type="ECO:0000256" key="1">
    <source>
        <dbReference type="SAM" id="MobiDB-lite"/>
    </source>
</evidence>
<evidence type="ECO:0000313" key="5">
    <source>
        <dbReference type="Proteomes" id="UP000053237"/>
    </source>
</evidence>
<feature type="compositionally biased region" description="Basic and acidic residues" evidence="1">
    <location>
        <begin position="2402"/>
        <end position="2415"/>
    </location>
</feature>
<dbReference type="Pfam" id="PF25794">
    <property type="entry name" value="SACS"/>
    <property type="match status" value="1"/>
</dbReference>
<dbReference type="STRING" id="65357.A0A024GI02"/>
<feature type="region of interest" description="Disordered" evidence="1">
    <location>
        <begin position="1"/>
        <end position="41"/>
    </location>
</feature>
<dbReference type="NCBIfam" id="NF047352">
    <property type="entry name" value="P_loop_sacsin"/>
    <property type="match status" value="1"/>
</dbReference>
<accession>A0A024GI02</accession>
<feature type="region of interest" description="Disordered" evidence="1">
    <location>
        <begin position="2387"/>
        <end position="2415"/>
    </location>
</feature>
<dbReference type="InterPro" id="IPR036890">
    <property type="entry name" value="HATPase_C_sf"/>
</dbReference>
<comment type="caution">
    <text evidence="4">The sequence shown here is derived from an EMBL/GenBank/DDBJ whole genome shotgun (WGS) entry which is preliminary data.</text>
</comment>
<keyword evidence="5" id="KW-1185">Reference proteome</keyword>
<dbReference type="EMBL" id="CAIX01000112">
    <property type="protein sequence ID" value="CCI45953.1"/>
    <property type="molecule type" value="Genomic_DNA"/>
</dbReference>
<dbReference type="Pfam" id="PF13020">
    <property type="entry name" value="NOV_C"/>
    <property type="match status" value="1"/>
</dbReference>
<dbReference type="Gene3D" id="3.30.565.10">
    <property type="entry name" value="Histidine kinase-like ATPase, C-terminal domain"/>
    <property type="match status" value="1"/>
</dbReference>
<feature type="domain" description="Sacsin/Nov" evidence="3">
    <location>
        <begin position="1001"/>
        <end position="1092"/>
    </location>
</feature>
<dbReference type="InterPro" id="IPR058210">
    <property type="entry name" value="SACS/Nov_dom"/>
</dbReference>
<dbReference type="InterPro" id="IPR052957">
    <property type="entry name" value="Auxin_embryo_med"/>
</dbReference>
<name>A0A024GI02_9STRA</name>
<dbReference type="Proteomes" id="UP000053237">
    <property type="component" value="Unassembled WGS sequence"/>
</dbReference>
<sequence length="2591" mass="294678">MSMHLTESDGFSSSVPARKRSRQELGETHTGSQPSNIDYSPFNSTQTTAVEDFVASYREQNSRPFRVHTPSRVYPNAITVSSMLHALCNHYKVCSFQELLQNPSADPMQLQGLREIQCINERLWTFCAVYQQSRGIHTLYECYQAFLMQEQIEDFCDLGIGNSFRLTEAVQACYGMAQDSSSETLKLLPLKTYDVLRHLRAFDQQLHSESHHSFNEIRTGVRIHREDFLRYLTRKLSMELRAQYTLTQLGVFISASSFGQYIGLLRRISFQEKKELKALEAEFQKGVAERVFEITKEKFSSANRQHAIAECLKLQEKRWKSELHQNSSKGAERKASNTTSSSLSLEILRRVTSVDVYLDRELQRKLQAQSDTSKACWSISSHAIAEQDAKIRKRLKSCLAWTQKSCQYSRIKVVTWVVSGVIAKIYALLRDSDKVSASKLGASPEESQNIKESEDLSELEECACCCVGSDSCTCSCACACHQDSSDEEGLCEVTSEPAVEEVCQKERLKKTIVKFLQDYRQANASNNNKQAPLDVQWTVEMLCALEEHLKLEMSTSLGSISWLNAVRELQQDQPLLLSTKSESPSSKICVPASQMCSMNGINDRELSRFLHQYVINHGLDESNWNGHRKRIFTRLREHFGRQQSEFDESFQAIVSSKIHAVMVSAPAEADERIVYASALDVDLQSECPVPETLCERILAQLVTCPFLSHVEPYLQWEATYQRHFGSFPTFLSAYVASYITTQMIKSRYDFVLYVECSGKVWKLQHPDTVQLESLAKVSDQSDYKSLGRSLASQMASLMLQYRGSRHVPNALVTFYLREFFQSVSISKIDLILVGFCAAMSFSFGPYCLSLVLDAVQSIGIAGFSTRAHIYERIWNKVDLNTDRNSLCWIACLLEVPFWKVPMNAPPKVNVKLQPPQTSRVCGFIEPVDHAITSPKHTLPTADAPTQKACRALIESIRTSRLGLDIPQERENATRTVSTRGIFTLQQRRLDRALKRLSAELYAANAHFVLELLQNADDALYHRNVSPTCTFLITENKVEFVSNEIGFTEANIHALCDIGASTKESDTTCIGNKGIGFKSVFKISDRPQVHSNGYHMEFQASNVSESGMLGYIVPTWIEDRSRWREDCGTCIVLPFHEEAQRRKEAIVQAVHATIEPSLLLFLRQIKQLQVDEHNARICIRKQENWVRKYDNDIRWKHISLHVSSHEHPTSWLLVEKTIAIPKGISRHTSAMATRLVVAFPLGRIDPTYQKVFAYLPVRSYGLRCIVQGDFILPSSRESIDASNEWNQWLLTFLPGLFEHTATHLWRPESHAEDLAWISRDQFCRLLPVERHVEAPFRSIAREILQLLCKAHWVPSACDTLLAPCSLLEVSMDAVQVQGHDVAWMWSLLYRATHKRVLCREMSSNLSKEIKTLLQIESLQAIHVVRMLAVLCSEGESMENKIDYLPKLVVLLSFLSKLWHSNSAVRSDALVKEFQWIPCFPVISADGNRCYKSLHAAENGLYLPWKVKPAACNEIATLIQSFGHHTPTSFAIVEEAFLLQLNSSTLEFLTQTIGLETLDAHKVLEIQILPFLKAHIVSNSDRTQAVQENWIYCLLDHLHECHRSNAFQSCPVRVSGLPALPLITFEQEISREWMELKRCKAFVLFTFWPAESEKKAVSLDATGEIMKASDTEQVRFVCPAFLSELERRNSRERYLSKHRLWSDTCNVHCLWDLDSSAALNALNTILCTLVKAPKASVKQRGLQAFANCLQAFSPSPTSDRLHAHNFYSALRDLEWIEARDGAFYRPQDLWLPGKDPLIDTIVHLMPRSRMNDFASKWSEYLGFQQAISLTNVVGILRNIARASKDLPLDALKASSLALYQYLARNCNDRSKAAEIHAMFQNEAVYCIANSEASVVVASISDVVWSTSASTPSWHFPLDSMYPASLKVFFTDFCGVPETPSIHDICRYLTTTKSPLRPEALLSLMKHWSGRIKQYAVSCLELEMIQNAIKSPNVIWLPTTTEKRIGIPATNRFAVIACDETEAHIRTVLKQLSLSSKAFTSLGFDVIDLESDDVEELLPLFTQTQAVVRIEEHVRSERYQWAKLLSQLFAQRDPLQVDNRQRLLIALLNVWASRMHLDTHIERMCPKYVQWRDLMQQEILYPCRLPGSTRRLQNRSENVFVKDTNELSESELKTLGISLLCVEDDNGSRLEREGSVFLTGICGIQSLKSHLVCRVCVPHTKAIREKDLADLQAQLRVDVLDSFQIFKRLLHAQYPDVYRTMTQDPRIVHFASALNCSITLLEPLQVRYELGHKAVVKCVQSAFERTCSTLYIVASSAEKASVDYLDLMRTCCNEWLSSGEMNVMSIANVLYLAWMQPHAAAREAFLQTTQQIPPLESIQTSRKEVLESDTFPTHSLTSSQTDSQQRLDTEWKSPKESMEHCSQTLMPRRSMEQRHAFADTFGENCFSAISYEERVATGRFGEEYVFHTLCKEFEEKRDASGAKIHVIWVNQERESGLPYDLKLVSSASGQTIHYIEVKSTRMVEKPSFEITMNEVEHASIHGSDYSIYRVFQAGKKWRSETSCRVIRIRDPIAQIRQKRIQLMAVMCASDDAVG</sequence>
<feature type="domain" description="Protein NO VEIN C-terminal" evidence="2">
    <location>
        <begin position="2458"/>
        <end position="2553"/>
    </location>
</feature>
<proteinExistence type="predicted"/>
<dbReference type="InParanoid" id="A0A024GI02"/>
<organism evidence="4 5">
    <name type="scientific">Albugo candida</name>
    <dbReference type="NCBI Taxonomy" id="65357"/>
    <lineage>
        <taxon>Eukaryota</taxon>
        <taxon>Sar</taxon>
        <taxon>Stramenopiles</taxon>
        <taxon>Oomycota</taxon>
        <taxon>Peronosporomycetes</taxon>
        <taxon>Albuginales</taxon>
        <taxon>Albuginaceae</taxon>
        <taxon>Albugo</taxon>
    </lineage>
</organism>
<evidence type="ECO:0000259" key="2">
    <source>
        <dbReference type="Pfam" id="PF13020"/>
    </source>
</evidence>
<reference evidence="4 5" key="1">
    <citation type="submission" date="2012-05" db="EMBL/GenBank/DDBJ databases">
        <title>Recombination and specialization in a pathogen metapopulation.</title>
        <authorList>
            <person name="Gardiner A."/>
            <person name="Kemen E."/>
            <person name="Schultz-Larsen T."/>
            <person name="MacLean D."/>
            <person name="Van Oosterhout C."/>
            <person name="Jones J.D.G."/>
        </authorList>
    </citation>
    <scope>NUCLEOTIDE SEQUENCE [LARGE SCALE GENOMIC DNA]</scope>
    <source>
        <strain evidence="4 5">Ac Nc2</strain>
    </source>
</reference>
<evidence type="ECO:0000313" key="4">
    <source>
        <dbReference type="EMBL" id="CCI45953.1"/>
    </source>
</evidence>
<dbReference type="OrthoDB" id="1262810at2759"/>
<dbReference type="InterPro" id="IPR024975">
    <property type="entry name" value="NOV_C"/>
</dbReference>
<dbReference type="PANTHER" id="PTHR32387:SF0">
    <property type="entry name" value="PROTEIN NO VEIN"/>
    <property type="match status" value="1"/>
</dbReference>
<feature type="compositionally biased region" description="Polar residues" evidence="1">
    <location>
        <begin position="2387"/>
        <end position="2401"/>
    </location>
</feature>
<dbReference type="PANTHER" id="PTHR32387">
    <property type="entry name" value="WU:FJ29H11"/>
    <property type="match status" value="1"/>
</dbReference>
<dbReference type="SUPFAM" id="SSF55874">
    <property type="entry name" value="ATPase domain of HSP90 chaperone/DNA topoisomerase II/histidine kinase"/>
    <property type="match status" value="1"/>
</dbReference>
<feature type="compositionally biased region" description="Polar residues" evidence="1">
    <location>
        <begin position="29"/>
        <end position="41"/>
    </location>
</feature>
<protein>
    <submittedName>
        <fullName evidence="4">Uncharacterized protein</fullName>
    </submittedName>
</protein>